<dbReference type="GO" id="GO:0072015">
    <property type="term" value="P:podocyte development"/>
    <property type="evidence" value="ECO:0007669"/>
    <property type="project" value="Ensembl"/>
</dbReference>
<dbReference type="SUPFAM" id="SSF48726">
    <property type="entry name" value="Immunoglobulin"/>
    <property type="match status" value="4"/>
</dbReference>
<keyword evidence="5" id="KW-0393">Immunoglobulin domain</keyword>
<dbReference type="Gene3D" id="2.60.40.10">
    <property type="entry name" value="Immunoglobulins"/>
    <property type="match status" value="5"/>
</dbReference>
<evidence type="ECO:0000256" key="4">
    <source>
        <dbReference type="ARBA" id="ARBA00023180"/>
    </source>
</evidence>
<keyword evidence="2 7" id="KW-0472">Membrane</keyword>
<protein>
    <submittedName>
        <fullName evidence="9">Kirre like nephrin family adhesion molecule 1b</fullName>
    </submittedName>
</protein>
<dbReference type="Proteomes" id="UP000261380">
    <property type="component" value="Unplaced"/>
</dbReference>
<dbReference type="SMART" id="SM00409">
    <property type="entry name" value="IG"/>
    <property type="match status" value="4"/>
</dbReference>
<reference evidence="9" key="1">
    <citation type="submission" date="2025-08" db="UniProtKB">
        <authorList>
            <consortium name="Ensembl"/>
        </authorList>
    </citation>
    <scope>IDENTIFICATION</scope>
</reference>
<dbReference type="STRING" id="32473.ENSXCOP00000026089"/>
<name>A0A3B5MNU9_9TELE</name>
<dbReference type="CDD" id="cd05898">
    <property type="entry name" value="IgI_5_KIRREL3"/>
    <property type="match status" value="1"/>
</dbReference>
<dbReference type="GO" id="GO:0032836">
    <property type="term" value="P:glomerular basement membrane development"/>
    <property type="evidence" value="ECO:0007669"/>
    <property type="project" value="Ensembl"/>
</dbReference>
<evidence type="ECO:0000259" key="8">
    <source>
        <dbReference type="PROSITE" id="PS50835"/>
    </source>
</evidence>
<dbReference type="InterPro" id="IPR036179">
    <property type="entry name" value="Ig-like_dom_sf"/>
</dbReference>
<dbReference type="AlphaFoldDB" id="A0A3B5MNU9"/>
<evidence type="ECO:0000256" key="6">
    <source>
        <dbReference type="SAM" id="MobiDB-lite"/>
    </source>
</evidence>
<feature type="domain" description="Ig-like" evidence="8">
    <location>
        <begin position="195"/>
        <end position="275"/>
    </location>
</feature>
<dbReference type="PANTHER" id="PTHR11640">
    <property type="entry name" value="NEPHRIN"/>
    <property type="match status" value="1"/>
</dbReference>
<feature type="compositionally biased region" description="Low complexity" evidence="6">
    <location>
        <begin position="757"/>
        <end position="768"/>
    </location>
</feature>
<feature type="transmembrane region" description="Helical" evidence="7">
    <location>
        <begin position="470"/>
        <end position="499"/>
    </location>
</feature>
<organism evidence="9 10">
    <name type="scientific">Xiphophorus couchianus</name>
    <name type="common">Monterrey platyfish</name>
    <dbReference type="NCBI Taxonomy" id="32473"/>
    <lineage>
        <taxon>Eukaryota</taxon>
        <taxon>Metazoa</taxon>
        <taxon>Chordata</taxon>
        <taxon>Craniata</taxon>
        <taxon>Vertebrata</taxon>
        <taxon>Euteleostomi</taxon>
        <taxon>Actinopterygii</taxon>
        <taxon>Neopterygii</taxon>
        <taxon>Teleostei</taxon>
        <taxon>Neoteleostei</taxon>
        <taxon>Acanthomorphata</taxon>
        <taxon>Ovalentaria</taxon>
        <taxon>Atherinomorphae</taxon>
        <taxon>Cyprinodontiformes</taxon>
        <taxon>Poeciliidae</taxon>
        <taxon>Poeciliinae</taxon>
        <taxon>Xiphophorus</taxon>
    </lineage>
</organism>
<keyword evidence="4" id="KW-0325">Glycoprotein</keyword>
<dbReference type="GO" id="GO:0050839">
    <property type="term" value="F:cell adhesion molecule binding"/>
    <property type="evidence" value="ECO:0007669"/>
    <property type="project" value="TreeGrafter"/>
</dbReference>
<sequence length="782" mass="85631">TDPKIDFPLCPSVAVYCVRFSQEPADQSVVLGERVVLSCVVFNYTGIVQWTKDGLALGIGEGLRGKGRGKKLCKMRREKRSYFIHKLRKISEKEVTVRSQGSPLTICKKHYFLLFDLIYNFSFTLPCYFSCCLPFFPPSFFTLLLHYRKRVTSRSYLPITPVDTDSGSNFTCVASNPAVPMGKRATVTLNVHHPPTVTLSIEPRSVLEGERVTFTCQATANPPIMGYRWAKGGVLLEGARESVFVTTADHSFFTEPVSCQVFNAVGGTNVSILVDVHFGPILVVEPRPVTVDVYSDVTLNCKWSGNPPLTLTWTKKGSSMVLSNNNQLHLKSVSQADAGQYVCKAIVPRIGVGEIEVTLTVNGPPIISSDPVQYAVRGEKGGIKCYIASTPPPDKIVWAWKENVWEKEKGTLMERYTVEQSKPQAQGGAVLSTLTINNVMESDFHSPYNCTAWNSFGPGTMIITLEEKDIVPVGIIAASTVGSSILLLMILLALAFFFYRQRKGSRRGVTLGKPDIKVETVNKETHSLEEEAANVSTATRMFLPSVSLSPSTQPFKDDMDLKQEIRSESDTREEYELKDPTNGYYNVRATTHDEARPQSRVVHYQGEFRPPNPNTGPGGATSGGPSAAVSGAVPPSAVPGSRAGCYDPRPPSRMSHATYAQFNTFSRAAQRQEAPPNPALPSPGDYPGGDCGLLDSSTQLPYDSYGYPSQYPSYRMGFAPTIEEGPAYEMYPTGQGTGSGPGTGQQSPETGLAKYGSSTRFSYSSPPSDYSHRHTQRMQTHV</sequence>
<feature type="compositionally biased region" description="Low complexity" evidence="6">
    <location>
        <begin position="623"/>
        <end position="641"/>
    </location>
</feature>
<feature type="region of interest" description="Disordered" evidence="6">
    <location>
        <begin position="605"/>
        <end position="655"/>
    </location>
</feature>
<dbReference type="Pfam" id="PF13927">
    <property type="entry name" value="Ig_3"/>
    <property type="match status" value="1"/>
</dbReference>
<feature type="domain" description="Ig-like" evidence="8">
    <location>
        <begin position="280"/>
        <end position="360"/>
    </location>
</feature>
<feature type="domain" description="Ig-like" evidence="8">
    <location>
        <begin position="364"/>
        <end position="466"/>
    </location>
</feature>
<reference evidence="9" key="2">
    <citation type="submission" date="2025-09" db="UniProtKB">
        <authorList>
            <consortium name="Ensembl"/>
        </authorList>
    </citation>
    <scope>IDENTIFICATION</scope>
</reference>
<dbReference type="GO" id="GO:0005886">
    <property type="term" value="C:plasma membrane"/>
    <property type="evidence" value="ECO:0007669"/>
    <property type="project" value="TreeGrafter"/>
</dbReference>
<evidence type="ECO:0000256" key="7">
    <source>
        <dbReference type="SAM" id="Phobius"/>
    </source>
</evidence>
<evidence type="ECO:0000313" key="10">
    <source>
        <dbReference type="Proteomes" id="UP000261380"/>
    </source>
</evidence>
<dbReference type="Ensembl" id="ENSXCOT00000026403.1">
    <property type="protein sequence ID" value="ENSXCOP00000026089.1"/>
    <property type="gene ID" value="ENSXCOG00000019483.1"/>
</dbReference>
<dbReference type="GO" id="GO:0005911">
    <property type="term" value="C:cell-cell junction"/>
    <property type="evidence" value="ECO:0007669"/>
    <property type="project" value="TreeGrafter"/>
</dbReference>
<feature type="domain" description="Ig-like" evidence="8">
    <location>
        <begin position="11"/>
        <end position="188"/>
    </location>
</feature>
<dbReference type="InterPro" id="IPR003599">
    <property type="entry name" value="Ig_sub"/>
</dbReference>
<dbReference type="InterPro" id="IPR003598">
    <property type="entry name" value="Ig_sub2"/>
</dbReference>
<dbReference type="FunFam" id="2.60.40.10:FF:000103">
    <property type="entry name" value="Kirre like nephrin family adhesion molecule 3"/>
    <property type="match status" value="1"/>
</dbReference>
<dbReference type="InterPro" id="IPR051275">
    <property type="entry name" value="Cell_adhesion_signaling"/>
</dbReference>
<keyword evidence="3" id="KW-1015">Disulfide bond</keyword>
<dbReference type="SMART" id="SM00408">
    <property type="entry name" value="IGc2"/>
    <property type="match status" value="1"/>
</dbReference>
<proteinExistence type="predicted"/>
<dbReference type="GeneTree" id="ENSGT00940000155795"/>
<keyword evidence="7" id="KW-1133">Transmembrane helix</keyword>
<dbReference type="GO" id="GO:0098609">
    <property type="term" value="P:cell-cell adhesion"/>
    <property type="evidence" value="ECO:0007669"/>
    <property type="project" value="TreeGrafter"/>
</dbReference>
<evidence type="ECO:0000256" key="1">
    <source>
        <dbReference type="ARBA" id="ARBA00004479"/>
    </source>
</evidence>
<feature type="region of interest" description="Disordered" evidence="6">
    <location>
        <begin position="668"/>
        <end position="706"/>
    </location>
</feature>
<dbReference type="CDD" id="cd00096">
    <property type="entry name" value="Ig"/>
    <property type="match status" value="1"/>
</dbReference>
<keyword evidence="7" id="KW-0812">Transmembrane</keyword>
<evidence type="ECO:0000313" key="9">
    <source>
        <dbReference type="Ensembl" id="ENSXCOP00000026089.1"/>
    </source>
</evidence>
<dbReference type="GO" id="GO:0039022">
    <property type="term" value="P:pronephric duct development"/>
    <property type="evidence" value="ECO:0007669"/>
    <property type="project" value="Ensembl"/>
</dbReference>
<accession>A0A3B5MNU9</accession>
<evidence type="ECO:0000256" key="3">
    <source>
        <dbReference type="ARBA" id="ARBA00023157"/>
    </source>
</evidence>
<dbReference type="InterPro" id="IPR013783">
    <property type="entry name" value="Ig-like_fold"/>
</dbReference>
<feature type="region of interest" description="Disordered" evidence="6">
    <location>
        <begin position="726"/>
        <end position="782"/>
    </location>
</feature>
<dbReference type="PANTHER" id="PTHR11640:SF14">
    <property type="entry name" value="KIN OF IRRE-LIKE PROTEIN 1"/>
    <property type="match status" value="1"/>
</dbReference>
<keyword evidence="10" id="KW-1185">Reference proteome</keyword>
<dbReference type="InterPro" id="IPR007110">
    <property type="entry name" value="Ig-like_dom"/>
</dbReference>
<comment type="subcellular location">
    <subcellularLocation>
        <location evidence="1">Membrane</location>
        <topology evidence="1">Single-pass type I membrane protein</topology>
    </subcellularLocation>
</comment>
<evidence type="ECO:0000256" key="5">
    <source>
        <dbReference type="ARBA" id="ARBA00023319"/>
    </source>
</evidence>
<dbReference type="PROSITE" id="PS50835">
    <property type="entry name" value="IG_LIKE"/>
    <property type="match status" value="4"/>
</dbReference>
<dbReference type="FunFam" id="2.60.40.10:FF:000232">
    <property type="entry name" value="Kirre like nephrin family adhesion molecule 1"/>
    <property type="match status" value="1"/>
</dbReference>
<dbReference type="FunFam" id="2.60.40.10:FF:000094">
    <property type="entry name" value="Kirre like nephrin family adhesion molecule 3"/>
    <property type="match status" value="1"/>
</dbReference>
<evidence type="ECO:0000256" key="2">
    <source>
        <dbReference type="ARBA" id="ARBA00023136"/>
    </source>
</evidence>